<evidence type="ECO:0000256" key="2">
    <source>
        <dbReference type="ARBA" id="ARBA00022553"/>
    </source>
</evidence>
<evidence type="ECO:0000256" key="7">
    <source>
        <dbReference type="SAM" id="Coils"/>
    </source>
</evidence>
<dbReference type="EMBL" id="BAAANF010000007">
    <property type="protein sequence ID" value="GAA1677856.1"/>
    <property type="molecule type" value="Genomic_DNA"/>
</dbReference>
<accession>A0ABN2GWZ6</accession>
<dbReference type="Proteomes" id="UP001500280">
    <property type="component" value="Unassembled WGS sequence"/>
</dbReference>
<sequence>MRDTIDFGIDLGTTNSALAVAGDDDVRILKNNDDQSDITPSAVWLPKADTVWVGRRARHRAETDPENVAIEFKLEMGLADASRTFGKAGVTLSAPQLSAEVLKTLRADAARYAGAAPDSVVITVPAAFALNQNKATLEAARLAGFTGSVPLLQEPTAAAFAYGFDDADERAYWMVFDFGGGTFDAAVVSKRDGDLRVLNHAGDPYLGGKLIDWAVVERLLAPAAARDLGLKDFRRDNPIWRGNFGRLKQAAEQAKIQLSGRDRTDLLLELVVDGSEETFEFTLTKDALDAVAMPYWARAVNLCREALVESGLGASKIDRLLMVGGATLAPGLRELLSDPAHGLQIELDTRIDPTTVVARGAAIFAGTMRRPASESVVRAVGEYGVELAYEPSSTTTRPTVAGRLSGPSGEVDWSGHSVVIANPEGRPPFRTGRVTVNRVGAFATEVELDEHRTSRFTTELYDGNGAPLPLAGGSFGITHREVEFGGARLTHSLGIALADHKFSPLVRKGTAVPTRVREIFRTSHAFNRSDPSAMVRIPVVQGERARADRNRQVGMLQIRPVDIRIDLPAGTEVEVTFEVDESNLVTVVADVPLIQAQFEAEIDLDDVLTPDADVLADELAEVERRIAEAQRTAATSPEVEQRLARLQEEGTLATAREQVRAASADAGAAVTAEERLREVQAQLDDIDEAAQRPAKERELREVLAEAEELVERVGRPTDRAELADLRTRAQDAIDRKDIRSIERETEQVVSFLIGLERRQPGFVIRLFNQLALDTSSMRPAAEARRLIAAGRSAAARGDEAGLMVICQQLVRLLPQSEQNTVVGLVRS</sequence>
<evidence type="ECO:0008006" key="10">
    <source>
        <dbReference type="Google" id="ProtNLM"/>
    </source>
</evidence>
<keyword evidence="3" id="KW-0547">Nucleotide-binding</keyword>
<reference evidence="8 9" key="1">
    <citation type="journal article" date="2019" name="Int. J. Syst. Evol. Microbiol.">
        <title>The Global Catalogue of Microorganisms (GCM) 10K type strain sequencing project: providing services to taxonomists for standard genome sequencing and annotation.</title>
        <authorList>
            <consortium name="The Broad Institute Genomics Platform"/>
            <consortium name="The Broad Institute Genome Sequencing Center for Infectious Disease"/>
            <person name="Wu L."/>
            <person name="Ma J."/>
        </authorList>
    </citation>
    <scope>NUCLEOTIDE SEQUENCE [LARGE SCALE GENOMIC DNA]</scope>
    <source>
        <strain evidence="8 9">JCM 14307</strain>
    </source>
</reference>
<keyword evidence="6" id="KW-0143">Chaperone</keyword>
<dbReference type="Gene3D" id="2.60.34.10">
    <property type="entry name" value="Substrate Binding Domain Of DNAk, Chain A, domain 1"/>
    <property type="match status" value="1"/>
</dbReference>
<comment type="caution">
    <text evidence="8">The sequence shown here is derived from an EMBL/GenBank/DDBJ whole genome shotgun (WGS) entry which is preliminary data.</text>
</comment>
<dbReference type="Pfam" id="PF00012">
    <property type="entry name" value="HSP70"/>
    <property type="match status" value="2"/>
</dbReference>
<name>A0ABN2GWZ6_9ACTN</name>
<dbReference type="CDD" id="cd24029">
    <property type="entry name" value="ASKHA_NBD_HSP70_DnaK_HscA_HscC"/>
    <property type="match status" value="1"/>
</dbReference>
<dbReference type="PRINTS" id="PR00301">
    <property type="entry name" value="HEATSHOCK70"/>
</dbReference>
<keyword evidence="5" id="KW-0346">Stress response</keyword>
<dbReference type="RefSeq" id="WP_344149057.1">
    <property type="nucleotide sequence ID" value="NZ_BAAANF010000007.1"/>
</dbReference>
<evidence type="ECO:0000313" key="8">
    <source>
        <dbReference type="EMBL" id="GAA1677856.1"/>
    </source>
</evidence>
<proteinExistence type="inferred from homology"/>
<feature type="coiled-coil region" evidence="7">
    <location>
        <begin position="669"/>
        <end position="712"/>
    </location>
</feature>
<evidence type="ECO:0000256" key="5">
    <source>
        <dbReference type="ARBA" id="ARBA00023016"/>
    </source>
</evidence>
<evidence type="ECO:0000256" key="1">
    <source>
        <dbReference type="ARBA" id="ARBA00007381"/>
    </source>
</evidence>
<keyword evidence="7" id="KW-0175">Coiled coil</keyword>
<keyword evidence="9" id="KW-1185">Reference proteome</keyword>
<dbReference type="InterPro" id="IPR043129">
    <property type="entry name" value="ATPase_NBD"/>
</dbReference>
<comment type="similarity">
    <text evidence="1">Belongs to the heat shock protein 70 family.</text>
</comment>
<organism evidence="8 9">
    <name type="scientific">Kribbella yunnanensis</name>
    <dbReference type="NCBI Taxonomy" id="190194"/>
    <lineage>
        <taxon>Bacteria</taxon>
        <taxon>Bacillati</taxon>
        <taxon>Actinomycetota</taxon>
        <taxon>Actinomycetes</taxon>
        <taxon>Propionibacteriales</taxon>
        <taxon>Kribbellaceae</taxon>
        <taxon>Kribbella</taxon>
    </lineage>
</organism>
<dbReference type="InterPro" id="IPR029047">
    <property type="entry name" value="HSP70_peptide-bd_sf"/>
</dbReference>
<dbReference type="Gene3D" id="3.90.640.10">
    <property type="entry name" value="Actin, Chain A, domain 4"/>
    <property type="match status" value="1"/>
</dbReference>
<evidence type="ECO:0000256" key="6">
    <source>
        <dbReference type="ARBA" id="ARBA00023186"/>
    </source>
</evidence>
<dbReference type="SUPFAM" id="SSF53067">
    <property type="entry name" value="Actin-like ATPase domain"/>
    <property type="match status" value="2"/>
</dbReference>
<dbReference type="InterPro" id="IPR013126">
    <property type="entry name" value="Hsp_70_fam"/>
</dbReference>
<evidence type="ECO:0000313" key="9">
    <source>
        <dbReference type="Proteomes" id="UP001500280"/>
    </source>
</evidence>
<gene>
    <name evidence="8" type="ORF">GCM10009745_21700</name>
</gene>
<dbReference type="PROSITE" id="PS00297">
    <property type="entry name" value="HSP70_1"/>
    <property type="match status" value="1"/>
</dbReference>
<evidence type="ECO:0000256" key="3">
    <source>
        <dbReference type="ARBA" id="ARBA00022741"/>
    </source>
</evidence>
<evidence type="ECO:0000256" key="4">
    <source>
        <dbReference type="ARBA" id="ARBA00022840"/>
    </source>
</evidence>
<dbReference type="PANTHER" id="PTHR19375">
    <property type="entry name" value="HEAT SHOCK PROTEIN 70KDA"/>
    <property type="match status" value="1"/>
</dbReference>
<dbReference type="Gene3D" id="3.30.420.40">
    <property type="match status" value="2"/>
</dbReference>
<dbReference type="InterPro" id="IPR018181">
    <property type="entry name" value="Heat_shock_70_CS"/>
</dbReference>
<protein>
    <recommendedName>
        <fullName evidence="10">Hsp70 family protein</fullName>
    </recommendedName>
</protein>
<keyword evidence="4" id="KW-0067">ATP-binding</keyword>
<keyword evidence="2" id="KW-0597">Phosphoprotein</keyword>
<dbReference type="SUPFAM" id="SSF100920">
    <property type="entry name" value="Heat shock protein 70kD (HSP70), peptide-binding domain"/>
    <property type="match status" value="1"/>
</dbReference>